<dbReference type="GO" id="GO:0051289">
    <property type="term" value="P:protein homotetramerization"/>
    <property type="evidence" value="ECO:0007669"/>
    <property type="project" value="InterPro"/>
</dbReference>
<dbReference type="GO" id="GO:0008140">
    <property type="term" value="F:cAMP response element binding protein binding"/>
    <property type="evidence" value="ECO:0007669"/>
    <property type="project" value="InterPro"/>
</dbReference>
<feature type="region of interest" description="Disordered" evidence="10">
    <location>
        <begin position="425"/>
        <end position="449"/>
    </location>
</feature>
<comment type="similarity">
    <text evidence="3">Belongs to the TORC family.</text>
</comment>
<reference evidence="12" key="1">
    <citation type="submission" date="2021-02" db="EMBL/GenBank/DDBJ databases">
        <authorList>
            <person name="Nowell W R."/>
        </authorList>
    </citation>
    <scope>NUCLEOTIDE SEQUENCE</scope>
</reference>
<gene>
    <name evidence="12" type="ORF">XAT740_LOCUS28449</name>
</gene>
<feature type="domain" description="Transducer of regulated CREB activity N-terminal" evidence="11">
    <location>
        <begin position="5"/>
        <end position="56"/>
    </location>
</feature>
<feature type="compositionally biased region" description="Polar residues" evidence="10">
    <location>
        <begin position="130"/>
        <end position="144"/>
    </location>
</feature>
<sequence length="565" mass="62706">MSGSPRKFSEKIALIQQKQAEGDAAFNTIINEVEAAKQRADRIVATKGKLDMSSGKYEPSFENYQGSNGMNNSDNNGIHSYTLQQIKMENINESERLLQLPDNASWRRTHSDSSLHHPMAPNFPARYHSCNENDNNGQVSNYHMNDTKYEPSLYSPPHHSNHLQVSSSPFSQPQQQLQGQQQQHPQFDFNQNYINGRTTTTYPLPQLPTPIGPTISLPTQPVTSTSLSQTHALLGPRHSGGSTGSNVLMLPPAHHPRGGSLPDLRTENTFHHHPLSFSTTPSPPSSITPNFFRSSSPQQNGDNDLYVMSLQHQFPSRIGPLKQGPSSRQRHSPIGEVKQTSPRRQNSPSPDVSPNQQTVYRVEPSSPQSQSSYSPQNSPHLLPSPCADLSPFSPQSSDNPLNNQQQPIFSLPVYFDQITSDNNFYTQQQQQQQQSQPSSSPSSPAPAMTRLANDMSGMQLNHYRPQNLYHPFGDDSSSSYCQTQTTVTVTSNVNQKSPTIPNIILTDVDSSKLDLSKELANDFSNEFDGLIDSHDLRLNAEDFLSSAGDLSIDLNLCDGTYRMEN</sequence>
<comment type="subcellular location">
    <subcellularLocation>
        <location evidence="2">Cytoplasm</location>
    </subcellularLocation>
    <subcellularLocation>
        <location evidence="1">Nucleus</location>
    </subcellularLocation>
</comment>
<evidence type="ECO:0000256" key="8">
    <source>
        <dbReference type="ARBA" id="ARBA00023163"/>
    </source>
</evidence>
<keyword evidence="13" id="KW-1185">Reference proteome</keyword>
<dbReference type="InterPro" id="IPR024786">
    <property type="entry name" value="TORC"/>
</dbReference>
<evidence type="ECO:0000313" key="13">
    <source>
        <dbReference type="Proteomes" id="UP000663828"/>
    </source>
</evidence>
<dbReference type="GO" id="GO:0045944">
    <property type="term" value="P:positive regulation of transcription by RNA polymerase II"/>
    <property type="evidence" value="ECO:0007669"/>
    <property type="project" value="TreeGrafter"/>
</dbReference>
<keyword evidence="4" id="KW-0963">Cytoplasm</keyword>
<dbReference type="PANTHER" id="PTHR13589:SF15">
    <property type="entry name" value="CREB-REGULATED TRANSCRIPTION COACTIVATOR, ISOFORM B"/>
    <property type="match status" value="1"/>
</dbReference>
<evidence type="ECO:0000259" key="11">
    <source>
        <dbReference type="Pfam" id="PF12884"/>
    </source>
</evidence>
<dbReference type="Proteomes" id="UP000663828">
    <property type="component" value="Unassembled WGS sequence"/>
</dbReference>
<feature type="compositionally biased region" description="Low complexity" evidence="10">
    <location>
        <begin position="427"/>
        <end position="442"/>
    </location>
</feature>
<dbReference type="PANTHER" id="PTHR13589">
    <property type="entry name" value="CREB-REGULATED TRANSCRIPTION COACTIVATOR"/>
    <property type="match status" value="1"/>
</dbReference>
<feature type="compositionally biased region" description="Polar residues" evidence="10">
    <location>
        <begin position="392"/>
        <end position="405"/>
    </location>
</feature>
<evidence type="ECO:0000256" key="6">
    <source>
        <dbReference type="ARBA" id="ARBA00023015"/>
    </source>
</evidence>
<comment type="caution">
    <text evidence="12">The sequence shown here is derived from an EMBL/GenBank/DDBJ whole genome shotgun (WGS) entry which is preliminary data.</text>
</comment>
<evidence type="ECO:0000256" key="4">
    <source>
        <dbReference type="ARBA" id="ARBA00022490"/>
    </source>
</evidence>
<evidence type="ECO:0000256" key="10">
    <source>
        <dbReference type="SAM" id="MobiDB-lite"/>
    </source>
</evidence>
<keyword evidence="6" id="KW-0805">Transcription regulation</keyword>
<keyword evidence="7" id="KW-0010">Activator</keyword>
<feature type="compositionally biased region" description="Polar residues" evidence="10">
    <location>
        <begin position="338"/>
        <end position="359"/>
    </location>
</feature>
<dbReference type="GO" id="GO:0005634">
    <property type="term" value="C:nucleus"/>
    <property type="evidence" value="ECO:0007669"/>
    <property type="project" value="UniProtKB-SubCell"/>
</dbReference>
<dbReference type="EMBL" id="CAJNOR010002429">
    <property type="protein sequence ID" value="CAF1293150.1"/>
    <property type="molecule type" value="Genomic_DNA"/>
</dbReference>
<dbReference type="GO" id="GO:0005737">
    <property type="term" value="C:cytoplasm"/>
    <property type="evidence" value="ECO:0007669"/>
    <property type="project" value="UniProtKB-SubCell"/>
</dbReference>
<evidence type="ECO:0000256" key="2">
    <source>
        <dbReference type="ARBA" id="ARBA00004496"/>
    </source>
</evidence>
<keyword evidence="5" id="KW-0597">Phosphoprotein</keyword>
<feature type="compositionally biased region" description="Polar residues" evidence="10">
    <location>
        <begin position="293"/>
        <end position="302"/>
    </location>
</feature>
<name>A0A815D3B7_ADIRI</name>
<feature type="region of interest" description="Disordered" evidence="10">
    <location>
        <begin position="250"/>
        <end position="303"/>
    </location>
</feature>
<protein>
    <recommendedName>
        <fullName evidence="11">Transducer of regulated CREB activity N-terminal domain-containing protein</fullName>
    </recommendedName>
</protein>
<evidence type="ECO:0000256" key="7">
    <source>
        <dbReference type="ARBA" id="ARBA00023159"/>
    </source>
</evidence>
<proteinExistence type="inferred from homology"/>
<evidence type="ECO:0000256" key="3">
    <source>
        <dbReference type="ARBA" id="ARBA00007167"/>
    </source>
</evidence>
<keyword evidence="9" id="KW-0539">Nucleus</keyword>
<keyword evidence="8" id="KW-0804">Transcription</keyword>
<feature type="region of interest" description="Disordered" evidence="10">
    <location>
        <begin position="316"/>
        <end position="405"/>
    </location>
</feature>
<dbReference type="Pfam" id="PF12884">
    <property type="entry name" value="TORC_N"/>
    <property type="match status" value="1"/>
</dbReference>
<evidence type="ECO:0000256" key="5">
    <source>
        <dbReference type="ARBA" id="ARBA00022553"/>
    </source>
</evidence>
<evidence type="ECO:0000256" key="9">
    <source>
        <dbReference type="ARBA" id="ARBA00023242"/>
    </source>
</evidence>
<evidence type="ECO:0000256" key="1">
    <source>
        <dbReference type="ARBA" id="ARBA00004123"/>
    </source>
</evidence>
<dbReference type="InterPro" id="IPR024783">
    <property type="entry name" value="TORC_N"/>
</dbReference>
<organism evidence="12 13">
    <name type="scientific">Adineta ricciae</name>
    <name type="common">Rotifer</name>
    <dbReference type="NCBI Taxonomy" id="249248"/>
    <lineage>
        <taxon>Eukaryota</taxon>
        <taxon>Metazoa</taxon>
        <taxon>Spiralia</taxon>
        <taxon>Gnathifera</taxon>
        <taxon>Rotifera</taxon>
        <taxon>Eurotatoria</taxon>
        <taxon>Bdelloidea</taxon>
        <taxon>Adinetida</taxon>
        <taxon>Adinetidae</taxon>
        <taxon>Adineta</taxon>
    </lineage>
</organism>
<evidence type="ECO:0000313" key="12">
    <source>
        <dbReference type="EMBL" id="CAF1293150.1"/>
    </source>
</evidence>
<feature type="compositionally biased region" description="Low complexity" evidence="10">
    <location>
        <begin position="364"/>
        <end position="379"/>
    </location>
</feature>
<feature type="region of interest" description="Disordered" evidence="10">
    <location>
        <begin position="129"/>
        <end position="183"/>
    </location>
</feature>
<feature type="compositionally biased region" description="Low complexity" evidence="10">
    <location>
        <begin position="164"/>
        <end position="183"/>
    </location>
</feature>
<dbReference type="AlphaFoldDB" id="A0A815D3B7"/>
<accession>A0A815D3B7</accession>